<name>A0A219B1M7_9SPHN</name>
<feature type="binding site" evidence="7 9">
    <location>
        <position position="10"/>
    </location>
    <ligand>
        <name>substrate</name>
    </ligand>
</feature>
<evidence type="ECO:0000256" key="3">
    <source>
        <dbReference type="ARBA" id="ARBA00022793"/>
    </source>
</evidence>
<dbReference type="HAMAP" id="MF_01200_B">
    <property type="entry name" value="OMPdecase_type1_B"/>
    <property type="match status" value="1"/>
</dbReference>
<dbReference type="RefSeq" id="WP_088710902.1">
    <property type="nucleotide sequence ID" value="NZ_NFZT01000001.1"/>
</dbReference>
<keyword evidence="3 7" id="KW-0210">Decarboxylase</keyword>
<feature type="active site" description="For OMPdecase activity" evidence="8">
    <location>
        <position position="61"/>
    </location>
</feature>
<dbReference type="GO" id="GO:0044205">
    <property type="term" value="P:'de novo' UMP biosynthetic process"/>
    <property type="evidence" value="ECO:0007669"/>
    <property type="project" value="UniProtKB-UniRule"/>
</dbReference>
<accession>A0A219B1M7</accession>
<dbReference type="EC" id="4.1.1.23" evidence="7"/>
<dbReference type="PANTHER" id="PTHR32119">
    <property type="entry name" value="OROTIDINE 5'-PHOSPHATE DECARBOXYLASE"/>
    <property type="match status" value="1"/>
</dbReference>
<dbReference type="EMBL" id="NFZT01000001">
    <property type="protein sequence ID" value="OWV32104.1"/>
    <property type="molecule type" value="Genomic_DNA"/>
</dbReference>
<feature type="binding site" evidence="7">
    <location>
        <begin position="61"/>
        <end position="70"/>
    </location>
    <ligand>
        <name>substrate</name>
    </ligand>
</feature>
<dbReference type="InterPro" id="IPR011060">
    <property type="entry name" value="RibuloseP-bd_barrel"/>
</dbReference>
<proteinExistence type="inferred from homology"/>
<dbReference type="GO" id="GO:0006207">
    <property type="term" value="P:'de novo' pyrimidine nucleobase biosynthetic process"/>
    <property type="evidence" value="ECO:0007669"/>
    <property type="project" value="InterPro"/>
</dbReference>
<evidence type="ECO:0000256" key="2">
    <source>
        <dbReference type="ARBA" id="ARBA00004861"/>
    </source>
</evidence>
<dbReference type="InterPro" id="IPR014732">
    <property type="entry name" value="OMPdecase"/>
</dbReference>
<sequence length="227" mass="23580">MTNPVFVAVDTADLARAENLVRQLSGLVGGIKLGLQFWNAHGPAGVRQVRAALGSERLFLDLKLHDIPHTVRGAVESLAPLGVDLLTVHAAGGRDMMRAAKDAAGPDVQVVGVTVLTSMAEPDLEDIGIDDSAELQVARLADLSRTAGLDGIVCSPLEVEQRRAAWPDGVFVVPGIRPEGAAMDDQKRAMPPRAALEAGATILVIGRPITSAADPAAAARAIAQSLA</sequence>
<dbReference type="SUPFAM" id="SSF51366">
    <property type="entry name" value="Ribulose-phoshate binding barrel"/>
    <property type="match status" value="1"/>
</dbReference>
<feature type="active site" description="Proton donor" evidence="7">
    <location>
        <position position="63"/>
    </location>
</feature>
<dbReference type="Proteomes" id="UP000198462">
    <property type="component" value="Unassembled WGS sequence"/>
</dbReference>
<keyword evidence="4 7" id="KW-0665">Pyrimidine biosynthesis</keyword>
<dbReference type="GO" id="GO:0004590">
    <property type="term" value="F:orotidine-5'-phosphate decarboxylase activity"/>
    <property type="evidence" value="ECO:0007669"/>
    <property type="project" value="UniProtKB-UniRule"/>
</dbReference>
<dbReference type="PANTHER" id="PTHR32119:SF2">
    <property type="entry name" value="OROTIDINE 5'-PHOSPHATE DECARBOXYLASE"/>
    <property type="match status" value="1"/>
</dbReference>
<dbReference type="NCBIfam" id="TIGR01740">
    <property type="entry name" value="pyrF"/>
    <property type="match status" value="1"/>
</dbReference>
<dbReference type="Pfam" id="PF00215">
    <property type="entry name" value="OMPdecase"/>
    <property type="match status" value="1"/>
</dbReference>
<evidence type="ECO:0000256" key="1">
    <source>
        <dbReference type="ARBA" id="ARBA00002356"/>
    </source>
</evidence>
<comment type="pathway">
    <text evidence="2 7 10">Pyrimidine metabolism; UMP biosynthesis via de novo pathway; UMP from orotate: step 2/2.</text>
</comment>
<feature type="binding site" evidence="7 9">
    <location>
        <position position="207"/>
    </location>
    <ligand>
        <name>substrate</name>
    </ligand>
</feature>
<evidence type="ECO:0000256" key="6">
    <source>
        <dbReference type="ARBA" id="ARBA00049157"/>
    </source>
</evidence>
<dbReference type="SMART" id="SM00934">
    <property type="entry name" value="OMPdecase"/>
    <property type="match status" value="1"/>
</dbReference>
<evidence type="ECO:0000256" key="5">
    <source>
        <dbReference type="ARBA" id="ARBA00023239"/>
    </source>
</evidence>
<comment type="subunit">
    <text evidence="7">Homodimer.</text>
</comment>
<keyword evidence="5 7" id="KW-0456">Lyase</keyword>
<feature type="binding site" evidence="7 9">
    <location>
        <position position="206"/>
    </location>
    <ligand>
        <name>substrate</name>
    </ligand>
</feature>
<evidence type="ECO:0000313" key="13">
    <source>
        <dbReference type="Proteomes" id="UP000198462"/>
    </source>
</evidence>
<feature type="active site" description="For OMPdecase activity" evidence="8">
    <location>
        <position position="63"/>
    </location>
</feature>
<feature type="binding site" evidence="7 9">
    <location>
        <position position="186"/>
    </location>
    <ligand>
        <name>substrate</name>
    </ligand>
</feature>
<feature type="active site" description="For OMPdecase activity" evidence="8">
    <location>
        <position position="66"/>
    </location>
</feature>
<dbReference type="PROSITE" id="PS00156">
    <property type="entry name" value="OMPDECASE"/>
    <property type="match status" value="1"/>
</dbReference>
<dbReference type="CDD" id="cd04725">
    <property type="entry name" value="OMP_decarboxylase_like"/>
    <property type="match status" value="1"/>
</dbReference>
<feature type="binding site" evidence="7 9">
    <location>
        <position position="117"/>
    </location>
    <ligand>
        <name>substrate</name>
    </ligand>
</feature>
<comment type="catalytic activity">
    <reaction evidence="6 7 10">
        <text>orotidine 5'-phosphate + H(+) = UMP + CO2</text>
        <dbReference type="Rhea" id="RHEA:11596"/>
        <dbReference type="ChEBI" id="CHEBI:15378"/>
        <dbReference type="ChEBI" id="CHEBI:16526"/>
        <dbReference type="ChEBI" id="CHEBI:57538"/>
        <dbReference type="ChEBI" id="CHEBI:57865"/>
        <dbReference type="EC" id="4.1.1.23"/>
    </reaction>
</comment>
<comment type="function">
    <text evidence="1 7">Catalyzes the decarboxylation of orotidine 5'-monophosphate (OMP) to uridine 5'-monophosphate (UMP).</text>
</comment>
<feature type="domain" description="Orotidine 5'-phosphate decarboxylase" evidence="11">
    <location>
        <begin position="4"/>
        <end position="222"/>
    </location>
</feature>
<evidence type="ECO:0000259" key="11">
    <source>
        <dbReference type="SMART" id="SM00934"/>
    </source>
</evidence>
<dbReference type="NCBIfam" id="NF001273">
    <property type="entry name" value="PRK00230.1"/>
    <property type="match status" value="1"/>
</dbReference>
<evidence type="ECO:0000256" key="9">
    <source>
        <dbReference type="PIRSR" id="PIRSR614732-2"/>
    </source>
</evidence>
<comment type="similarity">
    <text evidence="7">Belongs to the OMP decarboxylase family. Type 1 subfamily.</text>
</comment>
<evidence type="ECO:0000256" key="4">
    <source>
        <dbReference type="ARBA" id="ARBA00022975"/>
    </source>
</evidence>
<gene>
    <name evidence="7" type="primary">pyrF</name>
    <name evidence="12" type="ORF">B5C34_00645</name>
</gene>
<dbReference type="InterPro" id="IPR013785">
    <property type="entry name" value="Aldolase_TIM"/>
</dbReference>
<evidence type="ECO:0000256" key="8">
    <source>
        <dbReference type="PIRSR" id="PIRSR614732-1"/>
    </source>
</evidence>
<feature type="binding site" evidence="7 9">
    <location>
        <position position="32"/>
    </location>
    <ligand>
        <name>substrate</name>
    </ligand>
</feature>
<dbReference type="GO" id="GO:0005829">
    <property type="term" value="C:cytosol"/>
    <property type="evidence" value="ECO:0007669"/>
    <property type="project" value="TreeGrafter"/>
</dbReference>
<evidence type="ECO:0000256" key="7">
    <source>
        <dbReference type="HAMAP-Rule" id="MF_01200"/>
    </source>
</evidence>
<feature type="binding site" evidence="7 9">
    <location>
        <position position="177"/>
    </location>
    <ligand>
        <name>substrate</name>
    </ligand>
</feature>
<evidence type="ECO:0000256" key="10">
    <source>
        <dbReference type="RuleBase" id="RU000512"/>
    </source>
</evidence>
<dbReference type="InterPro" id="IPR001754">
    <property type="entry name" value="OMPdeCOase_dom"/>
</dbReference>
<dbReference type="InterPro" id="IPR047596">
    <property type="entry name" value="OMPdecase_bac"/>
</dbReference>
<dbReference type="UniPathway" id="UPA00070">
    <property type="reaction ID" value="UER00120"/>
</dbReference>
<organism evidence="12 13">
    <name type="scientific">Pacificimonas flava</name>
    <dbReference type="NCBI Taxonomy" id="1234595"/>
    <lineage>
        <taxon>Bacteria</taxon>
        <taxon>Pseudomonadati</taxon>
        <taxon>Pseudomonadota</taxon>
        <taxon>Alphaproteobacteria</taxon>
        <taxon>Sphingomonadales</taxon>
        <taxon>Sphingosinicellaceae</taxon>
        <taxon>Pacificimonas</taxon>
    </lineage>
</organism>
<keyword evidence="13" id="KW-1185">Reference proteome</keyword>
<dbReference type="OrthoDB" id="9806203at2"/>
<comment type="caution">
    <text evidence="12">The sequence shown here is derived from an EMBL/GenBank/DDBJ whole genome shotgun (WGS) entry which is preliminary data.</text>
</comment>
<dbReference type="InterPro" id="IPR018089">
    <property type="entry name" value="OMPdecase_AS"/>
</dbReference>
<protein>
    <recommendedName>
        <fullName evidence="7">Orotidine 5'-phosphate decarboxylase</fullName>
        <ecNumber evidence="7">4.1.1.23</ecNumber>
    </recommendedName>
    <alternativeName>
        <fullName evidence="7">OMP decarboxylase</fullName>
        <shortName evidence="7">OMPDCase</shortName>
        <shortName evidence="7">OMPdecase</shortName>
    </alternativeName>
</protein>
<evidence type="ECO:0000313" key="12">
    <source>
        <dbReference type="EMBL" id="OWV32104.1"/>
    </source>
</evidence>
<dbReference type="AlphaFoldDB" id="A0A219B1M7"/>
<reference evidence="13" key="1">
    <citation type="submission" date="2017-05" db="EMBL/GenBank/DDBJ databases">
        <authorList>
            <person name="Lin X."/>
        </authorList>
    </citation>
    <scope>NUCLEOTIDE SEQUENCE [LARGE SCALE GENOMIC DNA]</scope>
    <source>
        <strain evidence="13">JLT2012</strain>
    </source>
</reference>
<dbReference type="Gene3D" id="3.20.20.70">
    <property type="entry name" value="Aldolase class I"/>
    <property type="match status" value="1"/>
</dbReference>